<dbReference type="RefSeq" id="WP_076425571.1">
    <property type="nucleotide sequence ID" value="NZ_FTMP01000002.1"/>
</dbReference>
<reference evidence="2 3" key="1">
    <citation type="submission" date="2017-01" db="EMBL/GenBank/DDBJ databases">
        <authorList>
            <person name="Mah S.A."/>
            <person name="Swanson W.J."/>
            <person name="Moy G.W."/>
            <person name="Vacquier V.D."/>
        </authorList>
    </citation>
    <scope>NUCLEOTIDE SEQUENCE [LARGE SCALE GENOMIC DNA]</scope>
    <source>
        <strain evidence="2 3">RU36E</strain>
    </source>
</reference>
<dbReference type="EMBL" id="FTMP01000002">
    <property type="protein sequence ID" value="SIQ18080.1"/>
    <property type="molecule type" value="Genomic_DNA"/>
</dbReference>
<sequence>MHSRIPLITGLIASLALAGEQQALAADGGDVAAGVAVGAIIGGVLASQRPVRVYQPEPVYAPPPVVYYEPRPVYYEARPVYYTPGPVYYVPEPRYRHQHWRKHHRRHHHDHDYRW</sequence>
<proteinExistence type="predicted"/>
<gene>
    <name evidence="2" type="ORF">SAMN05878282_102568</name>
</gene>
<dbReference type="Proteomes" id="UP000185841">
    <property type="component" value="Unassembled WGS sequence"/>
</dbReference>
<feature type="chain" id="PRO_5013246925" description="PXPV repeat-containing protein" evidence="1">
    <location>
        <begin position="26"/>
        <end position="115"/>
    </location>
</feature>
<evidence type="ECO:0000313" key="3">
    <source>
        <dbReference type="Proteomes" id="UP000185841"/>
    </source>
</evidence>
<name>A0A1N6QN98_AQUAC</name>
<organism evidence="2 3">
    <name type="scientific">Aquipseudomonas alcaligenes</name>
    <name type="common">Pseudomonas alcaligenes</name>
    <dbReference type="NCBI Taxonomy" id="43263"/>
    <lineage>
        <taxon>Bacteria</taxon>
        <taxon>Pseudomonadati</taxon>
        <taxon>Pseudomonadota</taxon>
        <taxon>Gammaproteobacteria</taxon>
        <taxon>Pseudomonadales</taxon>
        <taxon>Pseudomonadaceae</taxon>
        <taxon>Aquipseudomonas</taxon>
    </lineage>
</organism>
<accession>A0A1N6QN98</accession>
<protein>
    <recommendedName>
        <fullName evidence="4">PXPV repeat-containing protein</fullName>
    </recommendedName>
</protein>
<evidence type="ECO:0000313" key="2">
    <source>
        <dbReference type="EMBL" id="SIQ18080.1"/>
    </source>
</evidence>
<evidence type="ECO:0000256" key="1">
    <source>
        <dbReference type="SAM" id="SignalP"/>
    </source>
</evidence>
<dbReference type="AlphaFoldDB" id="A0A1N6QN98"/>
<evidence type="ECO:0008006" key="4">
    <source>
        <dbReference type="Google" id="ProtNLM"/>
    </source>
</evidence>
<keyword evidence="1" id="KW-0732">Signal</keyword>
<feature type="signal peptide" evidence="1">
    <location>
        <begin position="1"/>
        <end position="25"/>
    </location>
</feature>